<feature type="transmembrane region" description="Helical" evidence="6">
    <location>
        <begin position="344"/>
        <end position="367"/>
    </location>
</feature>
<dbReference type="Pfam" id="PF02687">
    <property type="entry name" value="FtsX"/>
    <property type="match status" value="2"/>
</dbReference>
<evidence type="ECO:0000256" key="3">
    <source>
        <dbReference type="ARBA" id="ARBA00022692"/>
    </source>
</evidence>
<keyword evidence="9" id="KW-1185">Reference proteome</keyword>
<feature type="transmembrane region" description="Helical" evidence="6">
    <location>
        <begin position="297"/>
        <end position="324"/>
    </location>
</feature>
<feature type="transmembrane region" description="Helical" evidence="6">
    <location>
        <begin position="414"/>
        <end position="439"/>
    </location>
</feature>
<feature type="transmembrane region" description="Helical" evidence="6">
    <location>
        <begin position="745"/>
        <end position="772"/>
    </location>
</feature>
<proteinExistence type="predicted"/>
<evidence type="ECO:0000256" key="1">
    <source>
        <dbReference type="ARBA" id="ARBA00004651"/>
    </source>
</evidence>
<dbReference type="EMBL" id="JBHSHD010000004">
    <property type="protein sequence ID" value="MFC4819588.1"/>
    <property type="molecule type" value="Genomic_DNA"/>
</dbReference>
<evidence type="ECO:0000259" key="7">
    <source>
        <dbReference type="Pfam" id="PF02687"/>
    </source>
</evidence>
<evidence type="ECO:0000313" key="8">
    <source>
        <dbReference type="EMBL" id="MFC4819588.1"/>
    </source>
</evidence>
<dbReference type="Proteomes" id="UP001595886">
    <property type="component" value="Unassembled WGS sequence"/>
</dbReference>
<comment type="subcellular location">
    <subcellularLocation>
        <location evidence="1">Cell membrane</location>
        <topology evidence="1">Multi-pass membrane protein</topology>
    </subcellularLocation>
</comment>
<feature type="transmembrane region" description="Helical" evidence="6">
    <location>
        <begin position="253"/>
        <end position="276"/>
    </location>
</feature>
<feature type="transmembrane region" description="Helical" evidence="6">
    <location>
        <begin position="388"/>
        <end position="408"/>
    </location>
</feature>
<gene>
    <name evidence="8" type="ORF">ACFO6Q_04595</name>
</gene>
<feature type="transmembrane region" description="Helical" evidence="6">
    <location>
        <begin position="701"/>
        <end position="724"/>
    </location>
</feature>
<dbReference type="RefSeq" id="WP_380019365.1">
    <property type="nucleotide sequence ID" value="NZ_JBHSHD010000004.1"/>
</dbReference>
<keyword evidence="2" id="KW-1003">Cell membrane</keyword>
<evidence type="ECO:0000313" key="9">
    <source>
        <dbReference type="Proteomes" id="UP001595886"/>
    </source>
</evidence>
<keyword evidence="5 6" id="KW-0472">Membrane</keyword>
<evidence type="ECO:0000256" key="4">
    <source>
        <dbReference type="ARBA" id="ARBA00022989"/>
    </source>
</evidence>
<comment type="caution">
    <text evidence="8">The sequence shown here is derived from an EMBL/GenBank/DDBJ whole genome shotgun (WGS) entry which is preliminary data.</text>
</comment>
<evidence type="ECO:0000256" key="5">
    <source>
        <dbReference type="ARBA" id="ARBA00023136"/>
    </source>
</evidence>
<feature type="domain" description="ABC3 transporter permease C-terminal" evidence="7">
    <location>
        <begin position="706"/>
        <end position="819"/>
    </location>
</feature>
<protein>
    <submittedName>
        <fullName evidence="8">ABC transporter permease</fullName>
    </submittedName>
</protein>
<feature type="transmembrane region" description="Helical" evidence="6">
    <location>
        <begin position="460"/>
        <end position="484"/>
    </location>
</feature>
<dbReference type="InterPro" id="IPR038766">
    <property type="entry name" value="Membrane_comp_ABC_pdt"/>
</dbReference>
<keyword evidence="4 6" id="KW-1133">Transmembrane helix</keyword>
<dbReference type="InterPro" id="IPR003838">
    <property type="entry name" value="ABC3_permease_C"/>
</dbReference>
<dbReference type="PANTHER" id="PTHR30287:SF1">
    <property type="entry name" value="INNER MEMBRANE PROTEIN"/>
    <property type="match status" value="1"/>
</dbReference>
<evidence type="ECO:0000256" key="2">
    <source>
        <dbReference type="ARBA" id="ARBA00022475"/>
    </source>
</evidence>
<name>A0ABV9QQG7_9GAMM</name>
<reference evidence="9" key="1">
    <citation type="journal article" date="2019" name="Int. J. Syst. Evol. Microbiol.">
        <title>The Global Catalogue of Microorganisms (GCM) 10K type strain sequencing project: providing services to taxonomists for standard genome sequencing and annotation.</title>
        <authorList>
            <consortium name="The Broad Institute Genomics Platform"/>
            <consortium name="The Broad Institute Genome Sequencing Center for Infectious Disease"/>
            <person name="Wu L."/>
            <person name="Ma J."/>
        </authorList>
    </citation>
    <scope>NUCLEOTIDE SEQUENCE [LARGE SCALE GENOMIC DNA]</scope>
    <source>
        <strain evidence="9">CCUG 30340</strain>
    </source>
</reference>
<organism evidence="8 9">
    <name type="scientific">Dokdonella ginsengisoli</name>
    <dbReference type="NCBI Taxonomy" id="363846"/>
    <lineage>
        <taxon>Bacteria</taxon>
        <taxon>Pseudomonadati</taxon>
        <taxon>Pseudomonadota</taxon>
        <taxon>Gammaproteobacteria</taxon>
        <taxon>Lysobacterales</taxon>
        <taxon>Rhodanobacteraceae</taxon>
        <taxon>Dokdonella</taxon>
    </lineage>
</organism>
<accession>A0ABV9QQG7</accession>
<evidence type="ECO:0000256" key="6">
    <source>
        <dbReference type="SAM" id="Phobius"/>
    </source>
</evidence>
<dbReference type="PANTHER" id="PTHR30287">
    <property type="entry name" value="MEMBRANE COMPONENT OF PREDICTED ABC SUPERFAMILY METABOLITE UPTAKE TRANSPORTER"/>
    <property type="match status" value="1"/>
</dbReference>
<feature type="domain" description="ABC3 transporter permease C-terminal" evidence="7">
    <location>
        <begin position="256"/>
        <end position="371"/>
    </location>
</feature>
<feature type="transmembrane region" description="Helical" evidence="6">
    <location>
        <begin position="792"/>
        <end position="815"/>
    </location>
</feature>
<sequence>MRPLAFAARSLRREFRQAELATLAAALVLAVAALTAVATLASRVERAILASAAELIGGDLGLTAGKPVPAEFADEARRRGLATNRLADFPSVVFAGEASKLADVRASDEAFPLRGELRVLGADGVEKAAHAPPAGAIYADRAALAALAVEVGAHVQLGGRDLAVAGEIVQSPDGGNVFRLAPRVLMNLADAQASGLIGVGSRARHRLLLAGDAAAISAFAAWAKPRLPDGAEQTTVEDAQQNLRTAFERGESFLRLAALLAALLSGIAIALAAQRFARRKVEEVALLRCLGASRGEVLAALLLELGLLALPACLLGLALGLGLQEVVLGLARGLLPGATPALPWGPPLAAVAVGLAVLFGFALPPLLRLREVAPMRVFRQEPTRRARRFDALYLLPLLVGAVLIFFGAGNVRLAATLAAGFAGVALATFALGLLLLRLVRTAATRLRGALRFGLANLARRRALTLLQAGALSLSLTALAVLAVVGPSLLARWRDELPGDTPNWFVLNLQTEQRAAVEQRLRELGASSLNTLPLAVGKLVAINGRAPNPDDYQDRRAAGWINGETRLSWSDTLPGSNKLLQGRWFDAPASTPQLSVDQMWIDMFHLKLGDTMTLRVGEREITATIASIRGVDWDSFRVNFFLMLDPASGAGLPHSHVASFHLDGDATQALAALSRAHPNLSLIDLNAILDRVRDIIARVSRAVAWVLGFSLAAGLLVLLAALASTADERRHETALLRTLGAHRRQLDVAVLTEFAALGLLAGCIAIAGAGAIGTLLARQVFRLGDYLPPLGELSLVVVGAALVVALAGWTGTLRIARTSPMNVLRRA</sequence>
<keyword evidence="3 6" id="KW-0812">Transmembrane</keyword>